<gene>
    <name evidence="4" type="ORF">Val02_74430</name>
</gene>
<dbReference type="Proteomes" id="UP000619260">
    <property type="component" value="Unassembled WGS sequence"/>
</dbReference>
<feature type="region of interest" description="Disordered" evidence="1">
    <location>
        <begin position="1"/>
        <end position="30"/>
    </location>
</feature>
<sequence length="310" mass="32711">MTETIKPTIERTATPTDDFRPIGTGAPAVDTEPVGADDRAVIGVFDDIDAAQAAVERLFGAGFPIDRISIVSRDLQSETRINGYVTTGDIAGPAAATGAWVGGVFGLMAGSALLFIPGAGPLVVLGPLAAAAIGAAHGALLGGGVGAVLGHFVAKEHIPKYERLVRAGKHLVVVHGGENDIARARDILTEAESRDVQRHDTFRSGRLGPIRFVQEGMRVVDASGRRVGKVELVKLGDPDAVTAQGQETVRGEPRIPDEPRERLLRLGFVKVDRTGLLRPDAYVASDQIDRVEGNTVHLSVTDQDLLSDES</sequence>
<keyword evidence="2" id="KW-0812">Transmembrane</keyword>
<evidence type="ECO:0000259" key="3">
    <source>
        <dbReference type="Pfam" id="PF11181"/>
    </source>
</evidence>
<keyword evidence="2" id="KW-1133">Transmembrane helix</keyword>
<evidence type="ECO:0000256" key="2">
    <source>
        <dbReference type="SAM" id="Phobius"/>
    </source>
</evidence>
<dbReference type="RefSeq" id="WP_203903983.1">
    <property type="nucleotide sequence ID" value="NZ_BOPF01000037.1"/>
</dbReference>
<evidence type="ECO:0000256" key="1">
    <source>
        <dbReference type="SAM" id="MobiDB-lite"/>
    </source>
</evidence>
<dbReference type="InterPro" id="IPR052948">
    <property type="entry name" value="Low_temp-induced_all0457"/>
</dbReference>
<keyword evidence="2" id="KW-0472">Membrane</keyword>
<dbReference type="AlphaFoldDB" id="A0A8J3YU54"/>
<feature type="compositionally biased region" description="Polar residues" evidence="1">
    <location>
        <begin position="1"/>
        <end position="15"/>
    </location>
</feature>
<feature type="transmembrane region" description="Helical" evidence="2">
    <location>
        <begin position="128"/>
        <end position="154"/>
    </location>
</feature>
<evidence type="ECO:0000313" key="5">
    <source>
        <dbReference type="Proteomes" id="UP000619260"/>
    </source>
</evidence>
<organism evidence="4 5">
    <name type="scientific">Virgisporangium aliadipatigenens</name>
    <dbReference type="NCBI Taxonomy" id="741659"/>
    <lineage>
        <taxon>Bacteria</taxon>
        <taxon>Bacillati</taxon>
        <taxon>Actinomycetota</taxon>
        <taxon>Actinomycetes</taxon>
        <taxon>Micromonosporales</taxon>
        <taxon>Micromonosporaceae</taxon>
        <taxon>Virgisporangium</taxon>
    </lineage>
</organism>
<evidence type="ECO:0000313" key="4">
    <source>
        <dbReference type="EMBL" id="GIJ50557.1"/>
    </source>
</evidence>
<name>A0A8J3YU54_9ACTN</name>
<feature type="transmembrane region" description="Helical" evidence="2">
    <location>
        <begin position="90"/>
        <end position="116"/>
    </location>
</feature>
<reference evidence="4" key="1">
    <citation type="submission" date="2021-01" db="EMBL/GenBank/DDBJ databases">
        <title>Whole genome shotgun sequence of Virgisporangium aliadipatigenens NBRC 105644.</title>
        <authorList>
            <person name="Komaki H."/>
            <person name="Tamura T."/>
        </authorList>
    </citation>
    <scope>NUCLEOTIDE SEQUENCE</scope>
    <source>
        <strain evidence="4">NBRC 105644</strain>
    </source>
</reference>
<accession>A0A8J3YU54</accession>
<dbReference type="PANTHER" id="PTHR36109">
    <property type="entry name" value="MEMBRANE PROTEIN-RELATED"/>
    <property type="match status" value="1"/>
</dbReference>
<dbReference type="InterPro" id="IPR025889">
    <property type="entry name" value="GSP17M-like_dom"/>
</dbReference>
<protein>
    <recommendedName>
        <fullName evidence="3">General stress protein 17M-like domain-containing protein</fullName>
    </recommendedName>
</protein>
<proteinExistence type="predicted"/>
<dbReference type="PANTHER" id="PTHR36109:SF2">
    <property type="entry name" value="MEMBRANE PROTEIN"/>
    <property type="match status" value="1"/>
</dbReference>
<feature type="domain" description="General stress protein 17M-like" evidence="3">
    <location>
        <begin position="41"/>
        <end position="108"/>
    </location>
</feature>
<comment type="caution">
    <text evidence="4">The sequence shown here is derived from an EMBL/GenBank/DDBJ whole genome shotgun (WGS) entry which is preliminary data.</text>
</comment>
<dbReference type="Pfam" id="PF11181">
    <property type="entry name" value="YflT"/>
    <property type="match status" value="1"/>
</dbReference>
<dbReference type="EMBL" id="BOPF01000037">
    <property type="protein sequence ID" value="GIJ50557.1"/>
    <property type="molecule type" value="Genomic_DNA"/>
</dbReference>
<keyword evidence="5" id="KW-1185">Reference proteome</keyword>